<gene>
    <name evidence="1" type="ORF">E2C01_088233</name>
</gene>
<protein>
    <submittedName>
        <fullName evidence="1">Uncharacterized protein</fullName>
    </submittedName>
</protein>
<comment type="caution">
    <text evidence="1">The sequence shown here is derived from an EMBL/GenBank/DDBJ whole genome shotgun (WGS) entry which is preliminary data.</text>
</comment>
<name>A0A5B7JA73_PORTR</name>
<keyword evidence="2" id="KW-1185">Reference proteome</keyword>
<proteinExistence type="predicted"/>
<dbReference type="EMBL" id="VSRR010093654">
    <property type="protein sequence ID" value="MPC93112.1"/>
    <property type="molecule type" value="Genomic_DNA"/>
</dbReference>
<dbReference type="Proteomes" id="UP000324222">
    <property type="component" value="Unassembled WGS sequence"/>
</dbReference>
<organism evidence="1 2">
    <name type="scientific">Portunus trituberculatus</name>
    <name type="common">Swimming crab</name>
    <name type="synonym">Neptunus trituberculatus</name>
    <dbReference type="NCBI Taxonomy" id="210409"/>
    <lineage>
        <taxon>Eukaryota</taxon>
        <taxon>Metazoa</taxon>
        <taxon>Ecdysozoa</taxon>
        <taxon>Arthropoda</taxon>
        <taxon>Crustacea</taxon>
        <taxon>Multicrustacea</taxon>
        <taxon>Malacostraca</taxon>
        <taxon>Eumalacostraca</taxon>
        <taxon>Eucarida</taxon>
        <taxon>Decapoda</taxon>
        <taxon>Pleocyemata</taxon>
        <taxon>Brachyura</taxon>
        <taxon>Eubrachyura</taxon>
        <taxon>Portunoidea</taxon>
        <taxon>Portunidae</taxon>
        <taxon>Portuninae</taxon>
        <taxon>Portunus</taxon>
    </lineage>
</organism>
<evidence type="ECO:0000313" key="2">
    <source>
        <dbReference type="Proteomes" id="UP000324222"/>
    </source>
</evidence>
<dbReference type="AlphaFoldDB" id="A0A5B7JA73"/>
<sequence>MCIVETKLREEIQLRDEIHVNFKEEGYNSWSRDRKDKNKGGRVLIMLCDNI</sequence>
<reference evidence="1 2" key="1">
    <citation type="submission" date="2019-05" db="EMBL/GenBank/DDBJ databases">
        <title>Another draft genome of Portunus trituberculatus and its Hox gene families provides insights of decapod evolution.</title>
        <authorList>
            <person name="Jeong J.-H."/>
            <person name="Song I."/>
            <person name="Kim S."/>
            <person name="Choi T."/>
            <person name="Kim D."/>
            <person name="Ryu S."/>
            <person name="Kim W."/>
        </authorList>
    </citation>
    <scope>NUCLEOTIDE SEQUENCE [LARGE SCALE GENOMIC DNA]</scope>
    <source>
        <tissue evidence="1">Muscle</tissue>
    </source>
</reference>
<accession>A0A5B7JA73</accession>
<evidence type="ECO:0000313" key="1">
    <source>
        <dbReference type="EMBL" id="MPC93112.1"/>
    </source>
</evidence>